<dbReference type="EMBL" id="BARS01036860">
    <property type="protein sequence ID" value="GAG19759.1"/>
    <property type="molecule type" value="Genomic_DNA"/>
</dbReference>
<evidence type="ECO:0000313" key="1">
    <source>
        <dbReference type="EMBL" id="GAG19759.1"/>
    </source>
</evidence>
<proteinExistence type="predicted"/>
<comment type="caution">
    <text evidence="1">The sequence shown here is derived from an EMBL/GenBank/DDBJ whole genome shotgun (WGS) entry which is preliminary data.</text>
</comment>
<protein>
    <submittedName>
        <fullName evidence="1">Uncharacterized protein</fullName>
    </submittedName>
</protein>
<reference evidence="1" key="1">
    <citation type="journal article" date="2014" name="Front. Microbiol.">
        <title>High frequency of phylogenetically diverse reductive dehalogenase-homologous genes in deep subseafloor sedimentary metagenomes.</title>
        <authorList>
            <person name="Kawai M."/>
            <person name="Futagami T."/>
            <person name="Toyoda A."/>
            <person name="Takaki Y."/>
            <person name="Nishi S."/>
            <person name="Hori S."/>
            <person name="Arai W."/>
            <person name="Tsubouchi T."/>
            <person name="Morono Y."/>
            <person name="Uchiyama I."/>
            <person name="Ito T."/>
            <person name="Fujiyama A."/>
            <person name="Inagaki F."/>
            <person name="Takami H."/>
        </authorList>
    </citation>
    <scope>NUCLEOTIDE SEQUENCE</scope>
    <source>
        <strain evidence="1">Expedition CK06-06</strain>
    </source>
</reference>
<accession>X0VMZ1</accession>
<sequence length="76" mass="8824">MNSLLTQELIEMATPSPIDINDLDSVKNGLRDEALFRLYQLVREGVFTSSLEVVDGETRRFFTLILTQDKHRKRIE</sequence>
<dbReference type="AlphaFoldDB" id="X0VMZ1"/>
<name>X0VMZ1_9ZZZZ</name>
<gene>
    <name evidence="1" type="ORF">S01H1_56598</name>
</gene>
<organism evidence="1">
    <name type="scientific">marine sediment metagenome</name>
    <dbReference type="NCBI Taxonomy" id="412755"/>
    <lineage>
        <taxon>unclassified sequences</taxon>
        <taxon>metagenomes</taxon>
        <taxon>ecological metagenomes</taxon>
    </lineage>
</organism>